<proteinExistence type="predicted"/>
<dbReference type="STRING" id="1442371.A0A0D2II01"/>
<sequence>MDSCHLPTSDPNVKQFVIRSKSSHLEQNKQSCSDSSKKARILVSVDFGTTSSSVCYDDGVVGQIPLSGQLLAKNIVRRPGAEARIRIPSAAVVLRDTSKDGCKRMVLKFGEEFAGLEPSDRLLARFELMKMSLLPPHDQAPGRVHGEYVQVY</sequence>
<protein>
    <submittedName>
        <fullName evidence="1">Uncharacterized protein</fullName>
    </submittedName>
</protein>
<dbReference type="RefSeq" id="XP_016630794.1">
    <property type="nucleotide sequence ID" value="XM_016777888.1"/>
</dbReference>
<organism evidence="1 2">
    <name type="scientific">Fonsecaea multimorphosa CBS 102226</name>
    <dbReference type="NCBI Taxonomy" id="1442371"/>
    <lineage>
        <taxon>Eukaryota</taxon>
        <taxon>Fungi</taxon>
        <taxon>Dikarya</taxon>
        <taxon>Ascomycota</taxon>
        <taxon>Pezizomycotina</taxon>
        <taxon>Eurotiomycetes</taxon>
        <taxon>Chaetothyriomycetidae</taxon>
        <taxon>Chaetothyriales</taxon>
        <taxon>Herpotrichiellaceae</taxon>
        <taxon>Fonsecaea</taxon>
    </lineage>
</organism>
<reference evidence="1 2" key="1">
    <citation type="submission" date="2015-01" db="EMBL/GenBank/DDBJ databases">
        <title>The Genome Sequence of Fonsecaea multimorphosa CBS 102226.</title>
        <authorList>
            <consortium name="The Broad Institute Genomics Platform"/>
            <person name="Cuomo C."/>
            <person name="de Hoog S."/>
            <person name="Gorbushina A."/>
            <person name="Stielow B."/>
            <person name="Teixiera M."/>
            <person name="Abouelleil A."/>
            <person name="Chapman S.B."/>
            <person name="Priest M."/>
            <person name="Young S.K."/>
            <person name="Wortman J."/>
            <person name="Nusbaum C."/>
            <person name="Birren B."/>
        </authorList>
    </citation>
    <scope>NUCLEOTIDE SEQUENCE [LARGE SCALE GENOMIC DNA]</scope>
    <source>
        <strain evidence="1 2">CBS 102226</strain>
    </source>
</reference>
<evidence type="ECO:0000313" key="2">
    <source>
        <dbReference type="Proteomes" id="UP000053411"/>
    </source>
</evidence>
<dbReference type="GeneID" id="27713136"/>
<name>A0A0D2II01_9EURO</name>
<gene>
    <name evidence="1" type="ORF">Z520_07390</name>
</gene>
<accession>A0A0D2II01</accession>
<dbReference type="Proteomes" id="UP000053411">
    <property type="component" value="Unassembled WGS sequence"/>
</dbReference>
<dbReference type="AlphaFoldDB" id="A0A0D2II01"/>
<keyword evidence="2" id="KW-1185">Reference proteome</keyword>
<evidence type="ECO:0000313" key="1">
    <source>
        <dbReference type="EMBL" id="KIX96671.1"/>
    </source>
</evidence>
<dbReference type="VEuPathDB" id="FungiDB:Z520_07390"/>
<dbReference type="EMBL" id="KN848076">
    <property type="protein sequence ID" value="KIX96671.1"/>
    <property type="molecule type" value="Genomic_DNA"/>
</dbReference>